<name>A0ABU8ZCQ2_ACIJU</name>
<dbReference type="EMBL" id="JBBMLE010000003">
    <property type="protein sequence ID" value="MEK0251192.1"/>
    <property type="molecule type" value="Genomic_DNA"/>
</dbReference>
<gene>
    <name evidence="1" type="ORF">WM018_01415</name>
</gene>
<reference evidence="1 2" key="1">
    <citation type="submission" date="2024-03" db="EMBL/GenBank/DDBJ databases">
        <title>Cross-transmission of Acinetobacter junii carrying blaOXA-58 in a neonatal intensive care unit.</title>
        <authorList>
            <person name="Bour M."/>
            <person name="Potron A."/>
            <person name="Lecointe D."/>
        </authorList>
    </citation>
    <scope>NUCLEOTIDE SEQUENCE [LARGE SCALE GENOMIC DNA]</scope>
    <source>
        <strain evidence="1 2">21A3096 case 1</strain>
    </source>
</reference>
<accession>A0ABU8ZCQ2</accession>
<organism evidence="1 2">
    <name type="scientific">Acinetobacter junii</name>
    <dbReference type="NCBI Taxonomy" id="40215"/>
    <lineage>
        <taxon>Bacteria</taxon>
        <taxon>Pseudomonadati</taxon>
        <taxon>Pseudomonadota</taxon>
        <taxon>Gammaproteobacteria</taxon>
        <taxon>Moraxellales</taxon>
        <taxon>Moraxellaceae</taxon>
        <taxon>Acinetobacter</taxon>
    </lineage>
</organism>
<comment type="caution">
    <text evidence="1">The sequence shown here is derived from an EMBL/GenBank/DDBJ whole genome shotgun (WGS) entry which is preliminary data.</text>
</comment>
<protein>
    <submittedName>
        <fullName evidence="1">Uncharacterized protein</fullName>
    </submittedName>
</protein>
<keyword evidence="2" id="KW-1185">Reference proteome</keyword>
<evidence type="ECO:0000313" key="1">
    <source>
        <dbReference type="EMBL" id="MEK0251192.1"/>
    </source>
</evidence>
<evidence type="ECO:0000313" key="2">
    <source>
        <dbReference type="Proteomes" id="UP001498501"/>
    </source>
</evidence>
<dbReference type="RefSeq" id="WP_233738744.1">
    <property type="nucleotide sequence ID" value="NZ_JAHNFA010000008.1"/>
</dbReference>
<dbReference type="Proteomes" id="UP001498501">
    <property type="component" value="Unassembled WGS sequence"/>
</dbReference>
<proteinExistence type="predicted"/>
<sequence length="53" mass="6640">MKQWLKEFSHNCIVHPLMMFMPKKWAHELHDRHADWCFGLNRYDELKLENQKK</sequence>